<dbReference type="PANTHER" id="PTHR21015">
    <property type="entry name" value="UDP-N-ACETYLGLUCOSAMINE--N-ACETYLMURAMYL-(PENTAPEPTIDE) PYROPHOSPHORYL-UNDECAPRENOL N-ACETYLGLUCOSAMINE TRANSFERASE 1"/>
    <property type="match status" value="1"/>
</dbReference>
<comment type="catalytic activity">
    <reaction evidence="10">
        <text>di-trans,octa-cis-undecaprenyl diphospho-N-acetyl-alpha-D-muramoyl-L-alanyl-D-glutamyl-meso-2,6-diaminopimeloyl-D-alanyl-D-alanine + UDP-N-acetyl-alpha-D-glucosamine = di-trans,octa-cis-undecaprenyl diphospho-[N-acetyl-alpha-D-glucosaminyl-(1-&gt;4)]-N-acetyl-alpha-D-muramoyl-L-alanyl-D-glutamyl-meso-2,6-diaminopimeloyl-D-alanyl-D-alanine + UDP + H(+)</text>
        <dbReference type="Rhea" id="RHEA:31227"/>
        <dbReference type="ChEBI" id="CHEBI:15378"/>
        <dbReference type="ChEBI" id="CHEBI:57705"/>
        <dbReference type="ChEBI" id="CHEBI:58223"/>
        <dbReference type="ChEBI" id="CHEBI:61387"/>
        <dbReference type="ChEBI" id="CHEBI:61388"/>
        <dbReference type="EC" id="2.4.1.227"/>
    </reaction>
</comment>
<dbReference type="EMBL" id="NVVJ01000020">
    <property type="protein sequence ID" value="PCJ25072.1"/>
    <property type="molecule type" value="Genomic_DNA"/>
</dbReference>
<keyword evidence="8 10" id="KW-0131">Cell cycle</keyword>
<evidence type="ECO:0000256" key="7">
    <source>
        <dbReference type="ARBA" id="ARBA00023136"/>
    </source>
</evidence>
<keyword evidence="4 10" id="KW-0808">Transferase</keyword>
<proteinExistence type="inferred from homology"/>
<dbReference type="AlphaFoldDB" id="A0A2A5B0P8"/>
<evidence type="ECO:0000313" key="15">
    <source>
        <dbReference type="EMBL" id="PCJ25072.1"/>
    </source>
</evidence>
<keyword evidence="2 10" id="KW-0132">Cell division</keyword>
<evidence type="ECO:0000256" key="10">
    <source>
        <dbReference type="HAMAP-Rule" id="MF_00033"/>
    </source>
</evidence>
<dbReference type="Pfam" id="PF04101">
    <property type="entry name" value="Glyco_tran_28_C"/>
    <property type="match status" value="1"/>
</dbReference>
<keyword evidence="11" id="KW-0175">Coiled coil</keyword>
<dbReference type="Proteomes" id="UP000218327">
    <property type="component" value="Unassembled WGS sequence"/>
</dbReference>
<keyword evidence="1 10" id="KW-1003">Cell membrane</keyword>
<dbReference type="InterPro" id="IPR006009">
    <property type="entry name" value="GlcNAc_MurG"/>
</dbReference>
<gene>
    <name evidence="10 15" type="primary">murG</name>
    <name evidence="15" type="ORF">COA96_07975</name>
</gene>
<comment type="caution">
    <text evidence="15">The sequence shown here is derived from an EMBL/GenBank/DDBJ whole genome shotgun (WGS) entry which is preliminary data.</text>
</comment>
<dbReference type="PANTHER" id="PTHR21015:SF22">
    <property type="entry name" value="GLYCOSYLTRANSFERASE"/>
    <property type="match status" value="1"/>
</dbReference>
<feature type="domain" description="Glycosyltransferase family 28 N-terminal" evidence="13">
    <location>
        <begin position="8"/>
        <end position="145"/>
    </location>
</feature>
<keyword evidence="12" id="KW-1133">Transmembrane helix</keyword>
<evidence type="ECO:0000259" key="14">
    <source>
        <dbReference type="Pfam" id="PF04101"/>
    </source>
</evidence>
<feature type="binding site" evidence="10">
    <location>
        <position position="127"/>
    </location>
    <ligand>
        <name>UDP-N-acetyl-alpha-D-glucosamine</name>
        <dbReference type="ChEBI" id="CHEBI:57705"/>
    </ligand>
</feature>
<evidence type="ECO:0000256" key="4">
    <source>
        <dbReference type="ARBA" id="ARBA00022679"/>
    </source>
</evidence>
<dbReference type="GO" id="GO:0050511">
    <property type="term" value="F:undecaprenyldiphospho-muramoylpentapeptide beta-N-acetylglucosaminyltransferase activity"/>
    <property type="evidence" value="ECO:0007669"/>
    <property type="project" value="UniProtKB-UniRule"/>
</dbReference>
<dbReference type="SUPFAM" id="SSF53756">
    <property type="entry name" value="UDP-Glycosyltransferase/glycogen phosphorylase"/>
    <property type="match status" value="1"/>
</dbReference>
<dbReference type="InterPro" id="IPR007235">
    <property type="entry name" value="Glyco_trans_28_C"/>
</dbReference>
<reference evidence="16" key="1">
    <citation type="submission" date="2017-08" db="EMBL/GenBank/DDBJ databases">
        <title>A dynamic microbial community with high functional redundancy inhabits the cold, oxic subseafloor aquifer.</title>
        <authorList>
            <person name="Tully B.J."/>
            <person name="Wheat C.G."/>
            <person name="Glazer B.T."/>
            <person name="Huber J.A."/>
        </authorList>
    </citation>
    <scope>NUCLEOTIDE SEQUENCE [LARGE SCALE GENOMIC DNA]</scope>
</reference>
<comment type="function">
    <text evidence="10">Cell wall formation. Catalyzes the transfer of a GlcNAc subunit on undecaprenyl-pyrophosphoryl-MurNAc-pentapeptide (lipid intermediate I) to form undecaprenyl-pyrophosphoryl-MurNAc-(pentapeptide)GlcNAc (lipid intermediate II).</text>
</comment>
<keyword evidence="5 10" id="KW-0133">Cell shape</keyword>
<dbReference type="GO" id="GO:0005975">
    <property type="term" value="P:carbohydrate metabolic process"/>
    <property type="evidence" value="ECO:0007669"/>
    <property type="project" value="InterPro"/>
</dbReference>
<evidence type="ECO:0000256" key="12">
    <source>
        <dbReference type="SAM" id="Phobius"/>
    </source>
</evidence>
<dbReference type="UniPathway" id="UPA00219"/>
<name>A0A2A5B0P8_9GAMM</name>
<evidence type="ECO:0000256" key="6">
    <source>
        <dbReference type="ARBA" id="ARBA00022984"/>
    </source>
</evidence>
<evidence type="ECO:0000256" key="5">
    <source>
        <dbReference type="ARBA" id="ARBA00022960"/>
    </source>
</evidence>
<feature type="coiled-coil region" evidence="11">
    <location>
        <begin position="313"/>
        <end position="347"/>
    </location>
</feature>
<keyword evidence="9 10" id="KW-0961">Cell wall biogenesis/degradation</keyword>
<dbReference type="HAMAP" id="MF_00033">
    <property type="entry name" value="MurG"/>
    <property type="match status" value="1"/>
</dbReference>
<evidence type="ECO:0000256" key="1">
    <source>
        <dbReference type="ARBA" id="ARBA00022475"/>
    </source>
</evidence>
<keyword evidence="7 10" id="KW-0472">Membrane</keyword>
<keyword evidence="3 10" id="KW-0328">Glycosyltransferase</keyword>
<keyword evidence="6 10" id="KW-0573">Peptidoglycan synthesis</keyword>
<accession>A0A2A5B0P8</accession>
<protein>
    <recommendedName>
        <fullName evidence="10">UDP-N-acetylglucosamine--N-acetylmuramyl-(pentapeptide) pyrophosphoryl-undecaprenol N-acetylglucosamine transferase</fullName>
        <ecNumber evidence="10">2.4.1.227</ecNumber>
    </recommendedName>
    <alternativeName>
        <fullName evidence="10">Undecaprenyl-PP-MurNAc-pentapeptide-UDPGlcNAc GlcNAc transferase</fullName>
    </alternativeName>
</protein>
<dbReference type="GO" id="GO:0051301">
    <property type="term" value="P:cell division"/>
    <property type="evidence" value="ECO:0007669"/>
    <property type="project" value="UniProtKB-KW"/>
</dbReference>
<feature type="binding site" evidence="10">
    <location>
        <position position="166"/>
    </location>
    <ligand>
        <name>UDP-N-acetyl-alpha-D-glucosamine</name>
        <dbReference type="ChEBI" id="CHEBI:57705"/>
    </ligand>
</feature>
<feature type="binding site" evidence="10">
    <location>
        <position position="194"/>
    </location>
    <ligand>
        <name>UDP-N-acetyl-alpha-D-glucosamine</name>
        <dbReference type="ChEBI" id="CHEBI:57705"/>
    </ligand>
</feature>
<evidence type="ECO:0000259" key="13">
    <source>
        <dbReference type="Pfam" id="PF03033"/>
    </source>
</evidence>
<dbReference type="GO" id="GO:0008360">
    <property type="term" value="P:regulation of cell shape"/>
    <property type="evidence" value="ECO:0007669"/>
    <property type="project" value="UniProtKB-KW"/>
</dbReference>
<comment type="similarity">
    <text evidence="10">Belongs to the glycosyltransferase 28 family. MurG subfamily.</text>
</comment>
<dbReference type="NCBIfam" id="TIGR01133">
    <property type="entry name" value="murG"/>
    <property type="match status" value="1"/>
</dbReference>
<dbReference type="Gene3D" id="3.40.50.2000">
    <property type="entry name" value="Glycogen Phosphorylase B"/>
    <property type="match status" value="2"/>
</dbReference>
<dbReference type="GO" id="GO:0005886">
    <property type="term" value="C:plasma membrane"/>
    <property type="evidence" value="ECO:0007669"/>
    <property type="project" value="UniProtKB-SubCell"/>
</dbReference>
<evidence type="ECO:0000256" key="8">
    <source>
        <dbReference type="ARBA" id="ARBA00023306"/>
    </source>
</evidence>
<dbReference type="GO" id="GO:0051991">
    <property type="term" value="F:UDP-N-acetyl-D-glucosamine:N-acetylmuramoyl-L-alanyl-D-glutamyl-meso-2,6-diaminopimelyl-D-alanyl-D-alanine-diphosphoundecaprenol 4-beta-N-acetylglucosaminlytransferase activity"/>
    <property type="evidence" value="ECO:0007669"/>
    <property type="project" value="RHEA"/>
</dbReference>
<evidence type="ECO:0000256" key="3">
    <source>
        <dbReference type="ARBA" id="ARBA00022676"/>
    </source>
</evidence>
<dbReference type="EC" id="2.4.1.227" evidence="10"/>
<organism evidence="15 16">
    <name type="scientific">SAR86 cluster bacterium</name>
    <dbReference type="NCBI Taxonomy" id="2030880"/>
    <lineage>
        <taxon>Bacteria</taxon>
        <taxon>Pseudomonadati</taxon>
        <taxon>Pseudomonadota</taxon>
        <taxon>Gammaproteobacteria</taxon>
        <taxon>SAR86 cluster</taxon>
    </lineage>
</organism>
<dbReference type="Pfam" id="PF03033">
    <property type="entry name" value="Glyco_transf_28"/>
    <property type="match status" value="1"/>
</dbReference>
<sequence>MGATQTTILIMAAGTGGHVFPALSIAQKLQAQGVNTEWLGTRQGMENNLLENTGIKIHQISVKGLKGNGILRMLMAPIMLAVALIQSMRIIFRVKPACVLGMGGFVSGPGGVATKLMGRHLVIHEQNAVPGFTNQALAKISDRVFEAFPDTFKASPKVIYTGNPLRKEIAALNSNVREVSEKDQPLHILVLGGSQGALAINEVIPKTIAELSVAPKPELLHQTGKNNFESTKLNYQSLGIELSEQIQLEAFIDDMPKAYAWADLVICRSGASTVSEIAAVGLPSILIPYPHHSDQQQSHNAKWLVDGGAAVMIQQSDLNSESLKEIINKLQNNREKLNEMGASAKALAICNADELIAAQCLEFAHV</sequence>
<evidence type="ECO:0000256" key="11">
    <source>
        <dbReference type="SAM" id="Coils"/>
    </source>
</evidence>
<comment type="pathway">
    <text evidence="10">Cell wall biogenesis; peptidoglycan biosynthesis.</text>
</comment>
<feature type="binding site" evidence="10">
    <location>
        <position position="252"/>
    </location>
    <ligand>
        <name>UDP-N-acetyl-alpha-D-glucosamine</name>
        <dbReference type="ChEBI" id="CHEBI:57705"/>
    </ligand>
</feature>
<dbReference type="InterPro" id="IPR004276">
    <property type="entry name" value="GlycoTrans_28_N"/>
</dbReference>
<dbReference type="GO" id="GO:0071555">
    <property type="term" value="P:cell wall organization"/>
    <property type="evidence" value="ECO:0007669"/>
    <property type="project" value="UniProtKB-KW"/>
</dbReference>
<comment type="caution">
    <text evidence="10">Lacks conserved residue(s) required for the propagation of feature annotation.</text>
</comment>
<evidence type="ECO:0000256" key="2">
    <source>
        <dbReference type="ARBA" id="ARBA00022618"/>
    </source>
</evidence>
<evidence type="ECO:0000256" key="9">
    <source>
        <dbReference type="ARBA" id="ARBA00023316"/>
    </source>
</evidence>
<evidence type="ECO:0000313" key="16">
    <source>
        <dbReference type="Proteomes" id="UP000218327"/>
    </source>
</evidence>
<feature type="transmembrane region" description="Helical" evidence="12">
    <location>
        <begin position="70"/>
        <end position="92"/>
    </location>
</feature>
<feature type="binding site" evidence="10">
    <location>
        <begin position="15"/>
        <end position="17"/>
    </location>
    <ligand>
        <name>UDP-N-acetyl-alpha-D-glucosamine</name>
        <dbReference type="ChEBI" id="CHEBI:57705"/>
    </ligand>
</feature>
<dbReference type="GO" id="GO:0009252">
    <property type="term" value="P:peptidoglycan biosynthetic process"/>
    <property type="evidence" value="ECO:0007669"/>
    <property type="project" value="UniProtKB-UniRule"/>
</dbReference>
<comment type="subcellular location">
    <subcellularLocation>
        <location evidence="10">Cell membrane</location>
        <topology evidence="10">Peripheral membrane protein</topology>
        <orientation evidence="10">Cytoplasmic side</orientation>
    </subcellularLocation>
</comment>
<keyword evidence="12" id="KW-0812">Transmembrane</keyword>
<feature type="binding site" evidence="10">
    <location>
        <position position="297"/>
    </location>
    <ligand>
        <name>UDP-N-acetyl-alpha-D-glucosamine</name>
        <dbReference type="ChEBI" id="CHEBI:57705"/>
    </ligand>
</feature>
<dbReference type="CDD" id="cd03785">
    <property type="entry name" value="GT28_MurG"/>
    <property type="match status" value="1"/>
</dbReference>
<feature type="domain" description="Glycosyl transferase family 28 C-terminal" evidence="14">
    <location>
        <begin position="187"/>
        <end position="346"/>
    </location>
</feature>